<protein>
    <submittedName>
        <fullName evidence="1">Uncharacterized protein</fullName>
    </submittedName>
</protein>
<name>F5Y8K1_LEAAZ</name>
<dbReference type="KEGG" id="taz:TREAZ_3317"/>
<sequence length="283" mass="32197">MTEHEFSYEIYLSCTQDVCIVGRMDNDFICAPSFSTVSDLKRTQGVIEKIANGASTLVSPVFSEYDEIKRNWYKLNLSQTRQNGTLLYHLSENAGGCFDRSLFADQIKEIFETLSKTGMARLAGNTYLPVLRYYHEFLKKYTIGESQAVDNCHQLKAIISIIESESYLKLSSDSVIRNLYQSIAKCVSDEIERTVEDELQTAKARLADGTYLPVLRSYHALLSKYDRYSQQAVEYYYQMKPLIGIIESESYLYSSSDSVVNDLYKSLARSASELYSAHMGTRG</sequence>
<dbReference type="AlphaFoldDB" id="F5Y8K1"/>
<gene>
    <name evidence="1" type="ordered locus">TREAZ_3317</name>
</gene>
<evidence type="ECO:0000313" key="2">
    <source>
        <dbReference type="Proteomes" id="UP000009222"/>
    </source>
</evidence>
<reference evidence="1 2" key="2">
    <citation type="journal article" date="2011" name="ISME J.">
        <title>RNA-seq reveals cooperative metabolic interactions between two termite-gut spirochete species in co-culture.</title>
        <authorList>
            <person name="Rosenthal A.Z."/>
            <person name="Matson E.G."/>
            <person name="Eldar A."/>
            <person name="Leadbetter J.R."/>
        </authorList>
    </citation>
    <scope>NUCLEOTIDE SEQUENCE [LARGE SCALE GENOMIC DNA]</scope>
    <source>
        <strain evidence="2">ATCC BAA-888 / DSM 13862 / ZAS-9</strain>
    </source>
</reference>
<accession>F5Y8K1</accession>
<keyword evidence="2" id="KW-1185">Reference proteome</keyword>
<dbReference type="Proteomes" id="UP000009222">
    <property type="component" value="Chromosome"/>
</dbReference>
<dbReference type="HOGENOM" id="CLU_983319_0_0_12"/>
<dbReference type="InParanoid" id="F5Y8K1"/>
<reference evidence="2" key="1">
    <citation type="submission" date="2009-12" db="EMBL/GenBank/DDBJ databases">
        <title>Complete sequence of Treponema azotonutricium strain ZAS-9.</title>
        <authorList>
            <person name="Tetu S.G."/>
            <person name="Matson E."/>
            <person name="Ren Q."/>
            <person name="Seshadri R."/>
            <person name="Elbourne L."/>
            <person name="Hassan K.A."/>
            <person name="Durkin A."/>
            <person name="Radune D."/>
            <person name="Mohamoud Y."/>
            <person name="Shay R."/>
            <person name="Jin S."/>
            <person name="Zhang X."/>
            <person name="Lucey K."/>
            <person name="Ballor N.R."/>
            <person name="Ottesen E."/>
            <person name="Rosenthal R."/>
            <person name="Allen A."/>
            <person name="Leadbetter J.R."/>
            <person name="Paulsen I.T."/>
        </authorList>
    </citation>
    <scope>NUCLEOTIDE SEQUENCE [LARGE SCALE GENOMIC DNA]</scope>
    <source>
        <strain evidence="2">ATCC BAA-888 / DSM 13862 / ZAS-9</strain>
    </source>
</reference>
<dbReference type="EMBL" id="CP001841">
    <property type="protein sequence ID" value="AEF82599.1"/>
    <property type="molecule type" value="Genomic_DNA"/>
</dbReference>
<organism evidence="1 2">
    <name type="scientific">Leadbettera azotonutricia (strain ATCC BAA-888 / DSM 13862 / ZAS-9)</name>
    <name type="common">Treponema azotonutricium</name>
    <dbReference type="NCBI Taxonomy" id="545695"/>
    <lineage>
        <taxon>Bacteria</taxon>
        <taxon>Pseudomonadati</taxon>
        <taxon>Spirochaetota</taxon>
        <taxon>Spirochaetia</taxon>
        <taxon>Spirochaetales</taxon>
        <taxon>Breznakiellaceae</taxon>
        <taxon>Leadbettera</taxon>
    </lineage>
</organism>
<evidence type="ECO:0000313" key="1">
    <source>
        <dbReference type="EMBL" id="AEF82599.1"/>
    </source>
</evidence>
<dbReference type="RefSeq" id="WP_015712250.1">
    <property type="nucleotide sequence ID" value="NC_015577.1"/>
</dbReference>
<proteinExistence type="predicted"/>